<dbReference type="Proteomes" id="UP000277294">
    <property type="component" value="Unassembled WGS sequence"/>
</dbReference>
<feature type="domain" description="Thioredoxin" evidence="10">
    <location>
        <begin position="18"/>
        <end position="211"/>
    </location>
</feature>
<evidence type="ECO:0000256" key="6">
    <source>
        <dbReference type="ARBA" id="ARBA00023284"/>
    </source>
</evidence>
<gene>
    <name evidence="11" type="primary">dsbA</name>
    <name evidence="11" type="ORF">PIGHUM_01004</name>
</gene>
<evidence type="ECO:0000256" key="1">
    <source>
        <dbReference type="ARBA" id="ARBA00004418"/>
    </source>
</evidence>
<keyword evidence="6" id="KW-0676">Redox-active center</keyword>
<accession>A0A3P4B1C3</accession>
<comment type="similarity">
    <text evidence="2">Belongs to the thioredoxin family. DsbA subfamily.</text>
</comment>
<evidence type="ECO:0000313" key="12">
    <source>
        <dbReference type="Proteomes" id="UP000277294"/>
    </source>
</evidence>
<dbReference type="Pfam" id="PF01323">
    <property type="entry name" value="DSBA"/>
    <property type="match status" value="1"/>
</dbReference>
<dbReference type="InterPro" id="IPR036249">
    <property type="entry name" value="Thioredoxin-like_sf"/>
</dbReference>
<comment type="subcellular location">
    <subcellularLocation>
        <location evidence="1 7">Periplasm</location>
    </subcellularLocation>
</comment>
<keyword evidence="5 7" id="KW-1015">Disulfide bond</keyword>
<protein>
    <recommendedName>
        <fullName evidence="7">Thiol:disulfide interchange protein</fullName>
    </recommendedName>
</protein>
<proteinExistence type="inferred from homology"/>
<dbReference type="InterPro" id="IPR023205">
    <property type="entry name" value="DsbA/DsbL"/>
</dbReference>
<dbReference type="InterPro" id="IPR050824">
    <property type="entry name" value="Thiol_disulfide_DsbA"/>
</dbReference>
<name>A0A3P4B1C3_9BURK</name>
<feature type="chain" id="PRO_5018234007" description="Thiol:disulfide interchange protein" evidence="9">
    <location>
        <begin position="31"/>
        <end position="222"/>
    </location>
</feature>
<feature type="signal peptide" evidence="9">
    <location>
        <begin position="1"/>
        <end position="30"/>
    </location>
</feature>
<organism evidence="11 12">
    <name type="scientific">Pigmentiphaga humi</name>
    <dbReference type="NCBI Taxonomy" id="2478468"/>
    <lineage>
        <taxon>Bacteria</taxon>
        <taxon>Pseudomonadati</taxon>
        <taxon>Pseudomonadota</taxon>
        <taxon>Betaproteobacteria</taxon>
        <taxon>Burkholderiales</taxon>
        <taxon>Alcaligenaceae</taxon>
        <taxon>Pigmentiphaga</taxon>
    </lineage>
</organism>
<reference evidence="11 12" key="1">
    <citation type="submission" date="2018-10" db="EMBL/GenBank/DDBJ databases">
        <authorList>
            <person name="Criscuolo A."/>
        </authorList>
    </citation>
    <scope>NUCLEOTIDE SEQUENCE [LARGE SCALE GENOMIC DNA]</scope>
    <source>
        <strain evidence="11">DnA1</strain>
    </source>
</reference>
<evidence type="ECO:0000256" key="5">
    <source>
        <dbReference type="ARBA" id="ARBA00023157"/>
    </source>
</evidence>
<dbReference type="InterPro" id="IPR013766">
    <property type="entry name" value="Thioredoxin_domain"/>
</dbReference>
<sequence length="222" mass="24806">MIGRFSLRRMFAGMALAAGFVAALPGLAQAQQPREGTEYARLQQPQPTDSPGKIEVTEFFWYSCPHCSALEPALESWIKQLPQDVVVRRVPVRFNAGMEPQQRLYYTLEALGKVDQLHPLVFKAIHEQRQPLNTADRIVDWAQKQGLDRKQFMDTYNSFGVQSKVQRAGKLAEAYKIDGVPSLAVNGRYLTSPSMTGSNLGALQVADFLIGKERTGRTPPTR</sequence>
<evidence type="ECO:0000256" key="7">
    <source>
        <dbReference type="PIRNR" id="PIRNR001488"/>
    </source>
</evidence>
<dbReference type="Gene3D" id="3.40.30.10">
    <property type="entry name" value="Glutaredoxin"/>
    <property type="match status" value="1"/>
</dbReference>
<dbReference type="EMBL" id="UWPJ01000008">
    <property type="protein sequence ID" value="VCU68945.1"/>
    <property type="molecule type" value="Genomic_DNA"/>
</dbReference>
<dbReference type="GO" id="GO:0042597">
    <property type="term" value="C:periplasmic space"/>
    <property type="evidence" value="ECO:0007669"/>
    <property type="project" value="UniProtKB-SubCell"/>
</dbReference>
<keyword evidence="12" id="KW-1185">Reference proteome</keyword>
<dbReference type="AlphaFoldDB" id="A0A3P4B1C3"/>
<dbReference type="RefSeq" id="WP_124078278.1">
    <property type="nucleotide sequence ID" value="NZ_UWPJ01000008.1"/>
</dbReference>
<evidence type="ECO:0000256" key="9">
    <source>
        <dbReference type="SAM" id="SignalP"/>
    </source>
</evidence>
<dbReference type="GO" id="GO:0016491">
    <property type="term" value="F:oxidoreductase activity"/>
    <property type="evidence" value="ECO:0007669"/>
    <property type="project" value="InterPro"/>
</dbReference>
<dbReference type="OrthoDB" id="9784896at2"/>
<dbReference type="PROSITE" id="PS51352">
    <property type="entry name" value="THIOREDOXIN_2"/>
    <property type="match status" value="1"/>
</dbReference>
<dbReference type="PANTHER" id="PTHR35891">
    <property type="entry name" value="THIOL:DISULFIDE INTERCHANGE PROTEIN DSBA"/>
    <property type="match status" value="1"/>
</dbReference>
<evidence type="ECO:0000259" key="10">
    <source>
        <dbReference type="PROSITE" id="PS51352"/>
    </source>
</evidence>
<dbReference type="CDD" id="cd03019">
    <property type="entry name" value="DsbA_DsbA"/>
    <property type="match status" value="1"/>
</dbReference>
<evidence type="ECO:0000256" key="8">
    <source>
        <dbReference type="PIRSR" id="PIRSR001488-1"/>
    </source>
</evidence>
<dbReference type="InterPro" id="IPR001853">
    <property type="entry name" value="DSBA-like_thioredoxin_dom"/>
</dbReference>
<evidence type="ECO:0000256" key="2">
    <source>
        <dbReference type="ARBA" id="ARBA00005791"/>
    </source>
</evidence>
<keyword evidence="3 9" id="KW-0732">Signal</keyword>
<keyword evidence="4 7" id="KW-0574">Periplasm</keyword>
<dbReference type="PANTHER" id="PTHR35891:SF3">
    <property type="entry name" value="THIOL:DISULFIDE INTERCHANGE PROTEIN DSBL"/>
    <property type="match status" value="1"/>
</dbReference>
<evidence type="ECO:0000256" key="3">
    <source>
        <dbReference type="ARBA" id="ARBA00022729"/>
    </source>
</evidence>
<feature type="disulfide bond" description="Redox-active" evidence="8">
    <location>
        <begin position="64"/>
        <end position="67"/>
    </location>
</feature>
<dbReference type="SUPFAM" id="SSF52833">
    <property type="entry name" value="Thioredoxin-like"/>
    <property type="match status" value="1"/>
</dbReference>
<dbReference type="PIRSF" id="PIRSF001488">
    <property type="entry name" value="Tdi_protein"/>
    <property type="match status" value="1"/>
</dbReference>
<evidence type="ECO:0000313" key="11">
    <source>
        <dbReference type="EMBL" id="VCU68945.1"/>
    </source>
</evidence>
<evidence type="ECO:0000256" key="4">
    <source>
        <dbReference type="ARBA" id="ARBA00022764"/>
    </source>
</evidence>